<gene>
    <name evidence="3" type="ORF">MNB_SV-13-348</name>
</gene>
<name>A0A1W1C235_9ZZZZ</name>
<evidence type="ECO:0000256" key="1">
    <source>
        <dbReference type="SAM" id="Coils"/>
    </source>
</evidence>
<dbReference type="AlphaFoldDB" id="A0A1W1C235"/>
<reference evidence="3" key="1">
    <citation type="submission" date="2016-10" db="EMBL/GenBank/DDBJ databases">
        <authorList>
            <person name="de Groot N.N."/>
        </authorList>
    </citation>
    <scope>NUCLEOTIDE SEQUENCE</scope>
</reference>
<evidence type="ECO:0000313" key="3">
    <source>
        <dbReference type="EMBL" id="SFV59859.1"/>
    </source>
</evidence>
<proteinExistence type="predicted"/>
<organism evidence="3">
    <name type="scientific">hydrothermal vent metagenome</name>
    <dbReference type="NCBI Taxonomy" id="652676"/>
    <lineage>
        <taxon>unclassified sequences</taxon>
        <taxon>metagenomes</taxon>
        <taxon>ecological metagenomes</taxon>
    </lineage>
</organism>
<accession>A0A1W1C235</accession>
<sequence length="177" mass="20656">MNTNDYSLHAILESFFKQKNEQIKKRLIYTMSPLGGLDSIWIKGLFLILPFAMYGAIFNPVMFEKLGIAQAIVFYIILLVMAMQVVIGVSYFNNRTAIKRASPRWKTLFPDIDFKMILSSGVTPYVDFITHYETALKDNLEDNALVERLREAFKQMEEENHLLYDAMQRDKKKQENK</sequence>
<protein>
    <submittedName>
        <fullName evidence="3">Uncharacterized protein</fullName>
    </submittedName>
</protein>
<feature type="coiled-coil region" evidence="1">
    <location>
        <begin position="139"/>
        <end position="166"/>
    </location>
</feature>
<keyword evidence="1" id="KW-0175">Coiled coil</keyword>
<feature type="transmembrane region" description="Helical" evidence="2">
    <location>
        <begin position="27"/>
        <end position="52"/>
    </location>
</feature>
<keyword evidence="2" id="KW-0812">Transmembrane</keyword>
<feature type="transmembrane region" description="Helical" evidence="2">
    <location>
        <begin position="72"/>
        <end position="92"/>
    </location>
</feature>
<keyword evidence="2" id="KW-0472">Membrane</keyword>
<dbReference type="EMBL" id="FPHM01000059">
    <property type="protein sequence ID" value="SFV59859.1"/>
    <property type="molecule type" value="Genomic_DNA"/>
</dbReference>
<keyword evidence="2" id="KW-1133">Transmembrane helix</keyword>
<evidence type="ECO:0000256" key="2">
    <source>
        <dbReference type="SAM" id="Phobius"/>
    </source>
</evidence>